<dbReference type="PANTHER" id="PTHR41368:SF1">
    <property type="entry name" value="PROTEIN YGHO"/>
    <property type="match status" value="1"/>
</dbReference>
<organism evidence="1">
    <name type="scientific">freshwater metagenome</name>
    <dbReference type="NCBI Taxonomy" id="449393"/>
    <lineage>
        <taxon>unclassified sequences</taxon>
        <taxon>metagenomes</taxon>
        <taxon>ecological metagenomes</taxon>
    </lineage>
</organism>
<dbReference type="Gene3D" id="3.40.630.30">
    <property type="match status" value="1"/>
</dbReference>
<dbReference type="EMBL" id="CAESAO010000154">
    <property type="protein sequence ID" value="CAB4346565.1"/>
    <property type="molecule type" value="Genomic_DNA"/>
</dbReference>
<sequence length="156" mass="17147">MIAEKPETGEVVGAALTLPDFNQAIKAAGNGRLLPFGWLKILLARRKIDRVRVFALGVKREYQHAGVAARLYEMHYESAESTPQGGGETGWILETNEAMNRGMEGMGGTVTRRYRFYERLLDEGAEPSLPDAEAFPWRTDAPHEGAIEATLAADDA</sequence>
<reference evidence="1" key="1">
    <citation type="submission" date="2020-05" db="EMBL/GenBank/DDBJ databases">
        <authorList>
            <person name="Chiriac C."/>
            <person name="Salcher M."/>
            <person name="Ghai R."/>
            <person name="Kavagutti S V."/>
        </authorList>
    </citation>
    <scope>NUCLEOTIDE SEQUENCE</scope>
</reference>
<dbReference type="InterPro" id="IPR039968">
    <property type="entry name" value="BcerS-like"/>
</dbReference>
<proteinExistence type="predicted"/>
<dbReference type="AlphaFoldDB" id="A0A6J5ZWS6"/>
<dbReference type="PANTHER" id="PTHR41368">
    <property type="entry name" value="PROTEIN YGHO"/>
    <property type="match status" value="1"/>
</dbReference>
<gene>
    <name evidence="1" type="ORF">UFOPK3522_01409</name>
</gene>
<name>A0A6J5ZWS6_9ZZZZ</name>
<accession>A0A6J5ZWS6</accession>
<evidence type="ECO:0000313" key="1">
    <source>
        <dbReference type="EMBL" id="CAB4346565.1"/>
    </source>
</evidence>
<dbReference type="SUPFAM" id="SSF55729">
    <property type="entry name" value="Acyl-CoA N-acyltransferases (Nat)"/>
    <property type="match status" value="1"/>
</dbReference>
<dbReference type="InterPro" id="IPR016181">
    <property type="entry name" value="Acyl_CoA_acyltransferase"/>
</dbReference>
<protein>
    <submittedName>
        <fullName evidence="1">Unannotated protein</fullName>
    </submittedName>
</protein>